<dbReference type="Gene3D" id="2.80.10.50">
    <property type="match status" value="1"/>
</dbReference>
<dbReference type="Pfam" id="PF00197">
    <property type="entry name" value="Kunitz_legume"/>
    <property type="match status" value="1"/>
</dbReference>
<proteinExistence type="predicted"/>
<dbReference type="InterPro" id="IPR011065">
    <property type="entry name" value="Kunitz_inhibitor_STI-like_sf"/>
</dbReference>
<gene>
    <name evidence="1" type="ORF">CK203_053758</name>
</gene>
<sequence length="218" mass="23232">MPGNFSWVGLSIESPNRLGPSTPFGIEEEGNLSPLAPNRAYLAPIWVNYYILPVIRGSDGGITTASVGNETCPLDVVQDQLNASNAKYALTKLSALRDAPPCRAAPSAVEHVQLQRPGDSVEPAATAFIGARGASSSGSDAARVGYDAGEIEVAAVTVLRIGTDLELLADLVLMMMKTMNKEIKGTSEMKLWFWWCNGGECERGGVPMPPLIQLTERA</sequence>
<dbReference type="Proteomes" id="UP000288805">
    <property type="component" value="Unassembled WGS sequence"/>
</dbReference>
<protein>
    <submittedName>
        <fullName evidence="1">Uncharacterized protein</fullName>
    </submittedName>
</protein>
<dbReference type="SUPFAM" id="SSF50386">
    <property type="entry name" value="STI-like"/>
    <property type="match status" value="1"/>
</dbReference>
<accession>A0A438GQU8</accession>
<evidence type="ECO:0000313" key="1">
    <source>
        <dbReference type="EMBL" id="RVW74552.1"/>
    </source>
</evidence>
<reference evidence="1 2" key="1">
    <citation type="journal article" date="2018" name="PLoS Genet.">
        <title>Population sequencing reveals clonal diversity and ancestral inbreeding in the grapevine cultivar Chardonnay.</title>
        <authorList>
            <person name="Roach M.J."/>
            <person name="Johnson D.L."/>
            <person name="Bohlmann J."/>
            <person name="van Vuuren H.J."/>
            <person name="Jones S.J."/>
            <person name="Pretorius I.S."/>
            <person name="Schmidt S.A."/>
            <person name="Borneman A.R."/>
        </authorList>
    </citation>
    <scope>NUCLEOTIDE SEQUENCE [LARGE SCALE GENOMIC DNA]</scope>
    <source>
        <strain evidence="2">cv. Chardonnay</strain>
        <tissue evidence="1">Leaf</tissue>
    </source>
</reference>
<dbReference type="AlphaFoldDB" id="A0A438GQU8"/>
<dbReference type="InterPro" id="IPR002160">
    <property type="entry name" value="Prot_inh_Kunz-lg"/>
</dbReference>
<dbReference type="EMBL" id="QGNW01000368">
    <property type="protein sequence ID" value="RVW74552.1"/>
    <property type="molecule type" value="Genomic_DNA"/>
</dbReference>
<dbReference type="GO" id="GO:0004866">
    <property type="term" value="F:endopeptidase inhibitor activity"/>
    <property type="evidence" value="ECO:0007669"/>
    <property type="project" value="InterPro"/>
</dbReference>
<organism evidence="1 2">
    <name type="scientific">Vitis vinifera</name>
    <name type="common">Grape</name>
    <dbReference type="NCBI Taxonomy" id="29760"/>
    <lineage>
        <taxon>Eukaryota</taxon>
        <taxon>Viridiplantae</taxon>
        <taxon>Streptophyta</taxon>
        <taxon>Embryophyta</taxon>
        <taxon>Tracheophyta</taxon>
        <taxon>Spermatophyta</taxon>
        <taxon>Magnoliopsida</taxon>
        <taxon>eudicotyledons</taxon>
        <taxon>Gunneridae</taxon>
        <taxon>Pentapetalae</taxon>
        <taxon>rosids</taxon>
        <taxon>Vitales</taxon>
        <taxon>Vitaceae</taxon>
        <taxon>Viteae</taxon>
        <taxon>Vitis</taxon>
    </lineage>
</organism>
<comment type="caution">
    <text evidence="1">The sequence shown here is derived from an EMBL/GenBank/DDBJ whole genome shotgun (WGS) entry which is preliminary data.</text>
</comment>
<evidence type="ECO:0000313" key="2">
    <source>
        <dbReference type="Proteomes" id="UP000288805"/>
    </source>
</evidence>
<name>A0A438GQU8_VITVI</name>